<name>A0A914RHL8_PAREQ</name>
<evidence type="ECO:0000313" key="2">
    <source>
        <dbReference type="WBParaSite" id="PEQ_0000603101-mRNA-1"/>
    </source>
</evidence>
<protein>
    <submittedName>
        <fullName evidence="2">Uncharacterized protein</fullName>
    </submittedName>
</protein>
<accession>A0A914RHL8</accession>
<dbReference type="WBParaSite" id="PEQ_0000603101-mRNA-1">
    <property type="protein sequence ID" value="PEQ_0000603101-mRNA-1"/>
    <property type="gene ID" value="PEQ_0000603101"/>
</dbReference>
<dbReference type="AlphaFoldDB" id="A0A914RHL8"/>
<evidence type="ECO:0000313" key="1">
    <source>
        <dbReference type="Proteomes" id="UP000887564"/>
    </source>
</evidence>
<sequence length="96" mass="11086">MFRHLTALRSKLFYSIPSEMIDSTVEVTYSNLLGYSLPHNMRYLNSSMKNQSLYSCCILIEAYLGEDQNGRTYSCYGRAPAAKRGRASERFQNERL</sequence>
<dbReference type="Proteomes" id="UP000887564">
    <property type="component" value="Unplaced"/>
</dbReference>
<reference evidence="2" key="1">
    <citation type="submission" date="2022-11" db="UniProtKB">
        <authorList>
            <consortium name="WormBaseParasite"/>
        </authorList>
    </citation>
    <scope>IDENTIFICATION</scope>
</reference>
<proteinExistence type="predicted"/>
<organism evidence="1 2">
    <name type="scientific">Parascaris equorum</name>
    <name type="common">Equine roundworm</name>
    <dbReference type="NCBI Taxonomy" id="6256"/>
    <lineage>
        <taxon>Eukaryota</taxon>
        <taxon>Metazoa</taxon>
        <taxon>Ecdysozoa</taxon>
        <taxon>Nematoda</taxon>
        <taxon>Chromadorea</taxon>
        <taxon>Rhabditida</taxon>
        <taxon>Spirurina</taxon>
        <taxon>Ascaridomorpha</taxon>
        <taxon>Ascaridoidea</taxon>
        <taxon>Ascarididae</taxon>
        <taxon>Parascaris</taxon>
    </lineage>
</organism>
<keyword evidence="1" id="KW-1185">Reference proteome</keyword>